<dbReference type="EMBL" id="BSOW01000017">
    <property type="protein sequence ID" value="GLR88171.1"/>
    <property type="molecule type" value="Genomic_DNA"/>
</dbReference>
<gene>
    <name evidence="2" type="ORF">GCM10007857_48830</name>
</gene>
<name>A0ABQ6B412_9BRAD</name>
<comment type="caution">
    <text evidence="2">The sequence shown here is derived from an EMBL/GenBank/DDBJ whole genome shotgun (WGS) entry which is preliminary data.</text>
</comment>
<dbReference type="InterPro" id="IPR037401">
    <property type="entry name" value="SnoaL-like"/>
</dbReference>
<dbReference type="Gene3D" id="3.10.450.50">
    <property type="match status" value="1"/>
</dbReference>
<feature type="domain" description="SnoaL-like" evidence="1">
    <location>
        <begin position="9"/>
        <end position="123"/>
    </location>
</feature>
<protein>
    <recommendedName>
        <fullName evidence="1">SnoaL-like domain-containing protein</fullName>
    </recommendedName>
</protein>
<reference evidence="3" key="1">
    <citation type="journal article" date="2019" name="Int. J. Syst. Evol. Microbiol.">
        <title>The Global Catalogue of Microorganisms (GCM) 10K type strain sequencing project: providing services to taxonomists for standard genome sequencing and annotation.</title>
        <authorList>
            <consortium name="The Broad Institute Genomics Platform"/>
            <consortium name="The Broad Institute Genome Sequencing Center for Infectious Disease"/>
            <person name="Wu L."/>
            <person name="Ma J."/>
        </authorList>
    </citation>
    <scope>NUCLEOTIDE SEQUENCE [LARGE SCALE GENOMIC DNA]</scope>
    <source>
        <strain evidence="3">NBRC 102520</strain>
    </source>
</reference>
<evidence type="ECO:0000313" key="2">
    <source>
        <dbReference type="EMBL" id="GLR88171.1"/>
    </source>
</evidence>
<dbReference type="SUPFAM" id="SSF54427">
    <property type="entry name" value="NTF2-like"/>
    <property type="match status" value="1"/>
</dbReference>
<proteinExistence type="predicted"/>
<dbReference type="Pfam" id="PF13474">
    <property type="entry name" value="SnoaL_3"/>
    <property type="match status" value="1"/>
</dbReference>
<sequence>MQEDADVIVSAIIAKWSAGFARLDAAALSSLYSKNAFFFGSNPKLYRGRDGVAAYFNGLPRWRSPSVSFSDVACAHVAREVVNMAAIASFDLGEEASPLSVKITWVIVLEDGDWKIASHHVSARTALIAQ</sequence>
<organism evidence="2 3">
    <name type="scientific">Bradyrhizobium iriomotense</name>
    <dbReference type="NCBI Taxonomy" id="441950"/>
    <lineage>
        <taxon>Bacteria</taxon>
        <taxon>Pseudomonadati</taxon>
        <taxon>Pseudomonadota</taxon>
        <taxon>Alphaproteobacteria</taxon>
        <taxon>Hyphomicrobiales</taxon>
        <taxon>Nitrobacteraceae</taxon>
        <taxon>Bradyrhizobium</taxon>
    </lineage>
</organism>
<dbReference type="RefSeq" id="WP_284269386.1">
    <property type="nucleotide sequence ID" value="NZ_BSOW01000017.1"/>
</dbReference>
<dbReference type="Proteomes" id="UP001156905">
    <property type="component" value="Unassembled WGS sequence"/>
</dbReference>
<evidence type="ECO:0000313" key="3">
    <source>
        <dbReference type="Proteomes" id="UP001156905"/>
    </source>
</evidence>
<keyword evidence="3" id="KW-1185">Reference proteome</keyword>
<dbReference type="CDD" id="cd00531">
    <property type="entry name" value="NTF2_like"/>
    <property type="match status" value="1"/>
</dbReference>
<evidence type="ECO:0000259" key="1">
    <source>
        <dbReference type="Pfam" id="PF13474"/>
    </source>
</evidence>
<accession>A0ABQ6B412</accession>
<dbReference type="InterPro" id="IPR032710">
    <property type="entry name" value="NTF2-like_dom_sf"/>
</dbReference>